<reference evidence="2 3" key="1">
    <citation type="submission" date="2019-07" db="EMBL/GenBank/DDBJ databases">
        <title>Criibacterium bergeronii gen. nov., sp. nov. isolated from human clinical samples.</title>
        <authorList>
            <person name="Maheux A.F."/>
            <person name="Boudreau D.K."/>
            <person name="Berube E."/>
            <person name="Brodeur S."/>
            <person name="Bernard K.A."/>
            <person name="Abed J.Y."/>
            <person name="Ducrey E."/>
            <person name="Guay E.F."/>
            <person name="Raymond F."/>
            <person name="Corbeil J."/>
            <person name="Domingo M.-C."/>
            <person name="Roy P.H."/>
            <person name="Boissinot M."/>
            <person name="Tocheva E.I."/>
            <person name="Omar R.F."/>
        </authorList>
    </citation>
    <scope>NUCLEOTIDE SEQUENCE [LARGE SCALE GENOMIC DNA]</scope>
    <source>
        <strain evidence="2 3">CCRI-24246</strain>
    </source>
</reference>
<evidence type="ECO:0000259" key="1">
    <source>
        <dbReference type="Pfam" id="PF05713"/>
    </source>
</evidence>
<feature type="domain" description="Bacterial mobilisation" evidence="1">
    <location>
        <begin position="99"/>
        <end position="139"/>
    </location>
</feature>
<accession>A0A552VC58</accession>
<dbReference type="Proteomes" id="UP000319424">
    <property type="component" value="Unassembled WGS sequence"/>
</dbReference>
<dbReference type="EMBL" id="VJXW01000003">
    <property type="protein sequence ID" value="TRW28047.1"/>
    <property type="molecule type" value="Genomic_DNA"/>
</dbReference>
<protein>
    <submittedName>
        <fullName evidence="2">MobC family plasmid mobilization relaxosome protein</fullName>
    </submittedName>
</protein>
<proteinExistence type="predicted"/>
<dbReference type="InterPro" id="IPR008687">
    <property type="entry name" value="MobC"/>
</dbReference>
<evidence type="ECO:0000313" key="3">
    <source>
        <dbReference type="Proteomes" id="UP000319424"/>
    </source>
</evidence>
<dbReference type="RefSeq" id="WP_144015724.1">
    <property type="nucleotide sequence ID" value="NZ_VJXW01000003.1"/>
</dbReference>
<sequence>MDNKKIFVKKNYLPKTKTKNVYIRLSRQEKNKTKTAVIKKELAINMKVEELFWQRVKQEAESKEMYISSFIKYCIIKQLQESDENTFFIDQHSINELLYQIKKIGVNINQIAKKINQGEIKQQNFDEFADAFNKLENQVQDFGNGVRVIK</sequence>
<gene>
    <name evidence="2" type="ORF">FL857_03385</name>
</gene>
<evidence type="ECO:0000313" key="2">
    <source>
        <dbReference type="EMBL" id="TRW28047.1"/>
    </source>
</evidence>
<dbReference type="Pfam" id="PF05713">
    <property type="entry name" value="MobC"/>
    <property type="match status" value="1"/>
</dbReference>
<comment type="caution">
    <text evidence="2">The sequence shown here is derived from an EMBL/GenBank/DDBJ whole genome shotgun (WGS) entry which is preliminary data.</text>
</comment>
<organism evidence="2 3">
    <name type="scientific">Criibacterium bergeronii</name>
    <dbReference type="NCBI Taxonomy" id="1871336"/>
    <lineage>
        <taxon>Bacteria</taxon>
        <taxon>Bacillati</taxon>
        <taxon>Bacillota</taxon>
        <taxon>Clostridia</taxon>
        <taxon>Peptostreptococcales</taxon>
        <taxon>Filifactoraceae</taxon>
        <taxon>Criibacterium</taxon>
    </lineage>
</organism>
<name>A0A552VC58_9FIRM</name>
<dbReference type="OrthoDB" id="9796842at2"/>
<dbReference type="AlphaFoldDB" id="A0A552VC58"/>